<dbReference type="PRINTS" id="PR00039">
    <property type="entry name" value="HTHLYSR"/>
</dbReference>
<dbReference type="PROSITE" id="PS50931">
    <property type="entry name" value="HTH_LYSR"/>
    <property type="match status" value="1"/>
</dbReference>
<dbReference type="InterPro" id="IPR005119">
    <property type="entry name" value="LysR_subst-bd"/>
</dbReference>
<comment type="similarity">
    <text evidence="1">Belongs to the LysR transcriptional regulatory family.</text>
</comment>
<accession>A0ABW1AXC3</accession>
<evidence type="ECO:0000259" key="5">
    <source>
        <dbReference type="PROSITE" id="PS50931"/>
    </source>
</evidence>
<dbReference type="Proteomes" id="UP001595974">
    <property type="component" value="Unassembled WGS sequence"/>
</dbReference>
<evidence type="ECO:0000313" key="6">
    <source>
        <dbReference type="EMBL" id="MFC5771900.1"/>
    </source>
</evidence>
<dbReference type="Gene3D" id="1.10.10.10">
    <property type="entry name" value="Winged helix-like DNA-binding domain superfamily/Winged helix DNA-binding domain"/>
    <property type="match status" value="1"/>
</dbReference>
<dbReference type="InterPro" id="IPR036390">
    <property type="entry name" value="WH_DNA-bd_sf"/>
</dbReference>
<evidence type="ECO:0000256" key="1">
    <source>
        <dbReference type="ARBA" id="ARBA00009437"/>
    </source>
</evidence>
<reference evidence="7" key="1">
    <citation type="journal article" date="2019" name="Int. J. Syst. Evol. Microbiol.">
        <title>The Global Catalogue of Microorganisms (GCM) 10K type strain sequencing project: providing services to taxonomists for standard genome sequencing and annotation.</title>
        <authorList>
            <consortium name="The Broad Institute Genomics Platform"/>
            <consortium name="The Broad Institute Genome Sequencing Center for Infectious Disease"/>
            <person name="Wu L."/>
            <person name="Ma J."/>
        </authorList>
    </citation>
    <scope>NUCLEOTIDE SEQUENCE [LARGE SCALE GENOMIC DNA]</scope>
    <source>
        <strain evidence="7">SHR3</strain>
    </source>
</reference>
<dbReference type="InterPro" id="IPR050389">
    <property type="entry name" value="LysR-type_TF"/>
</dbReference>
<dbReference type="CDD" id="cd08459">
    <property type="entry name" value="PBP2_DntR_NahR_LinR_like"/>
    <property type="match status" value="1"/>
</dbReference>
<sequence>MDLKNFDLNLLVIFDLLLKEKKVSGVADQLGLTQPAVSRSLKRLRNLLGDELFYRTSTGMEPTAHARQLAEPISSALDALGNAISQRASFDPATSDRNFTIRMSDIGEIYILPRLLSVLAEEAPGVSITVVRDHGETLKAGMEAGRIDLAIGLIDNLEAGFFRRQIYRQGYVCVFRPDHPLAGRTMSLDDFLAAEHVLVTGTGSGHAQVDDLIGKQGIQRKVRLRIPNYASLERLLSGSDLIATVPEALVQPNISPLSLACSRHPVQLPRLSVNQFWHARFHRDPASQWLREVIAVRCALPPVVPAA</sequence>
<dbReference type="Pfam" id="PF00126">
    <property type="entry name" value="HTH_1"/>
    <property type="match status" value="1"/>
</dbReference>
<comment type="caution">
    <text evidence="6">The sequence shown here is derived from an EMBL/GenBank/DDBJ whole genome shotgun (WGS) entry which is preliminary data.</text>
</comment>
<evidence type="ECO:0000256" key="3">
    <source>
        <dbReference type="ARBA" id="ARBA00023125"/>
    </source>
</evidence>
<name>A0ABW1AXC3_9RHOO</name>
<evidence type="ECO:0000256" key="2">
    <source>
        <dbReference type="ARBA" id="ARBA00023015"/>
    </source>
</evidence>
<dbReference type="Gene3D" id="3.40.190.10">
    <property type="entry name" value="Periplasmic binding protein-like II"/>
    <property type="match status" value="2"/>
</dbReference>
<keyword evidence="2" id="KW-0805">Transcription regulation</keyword>
<dbReference type="InterPro" id="IPR036388">
    <property type="entry name" value="WH-like_DNA-bd_sf"/>
</dbReference>
<proteinExistence type="inferred from homology"/>
<gene>
    <name evidence="6" type="ORF">ACFPTN_21175</name>
</gene>
<keyword evidence="3" id="KW-0238">DNA-binding</keyword>
<dbReference type="InterPro" id="IPR000847">
    <property type="entry name" value="LysR_HTH_N"/>
</dbReference>
<dbReference type="SUPFAM" id="SSF46785">
    <property type="entry name" value="Winged helix' DNA-binding domain"/>
    <property type="match status" value="1"/>
</dbReference>
<feature type="domain" description="HTH lysR-type" evidence="5">
    <location>
        <begin position="6"/>
        <end position="63"/>
    </location>
</feature>
<evidence type="ECO:0000313" key="7">
    <source>
        <dbReference type="Proteomes" id="UP001595974"/>
    </source>
</evidence>
<dbReference type="RefSeq" id="WP_096449787.1">
    <property type="nucleotide sequence ID" value="NZ_JBHSOG010000101.1"/>
</dbReference>
<keyword evidence="7" id="KW-1185">Reference proteome</keyword>
<dbReference type="SUPFAM" id="SSF53850">
    <property type="entry name" value="Periplasmic binding protein-like II"/>
    <property type="match status" value="1"/>
</dbReference>
<dbReference type="PANTHER" id="PTHR30118:SF15">
    <property type="entry name" value="TRANSCRIPTIONAL REGULATORY PROTEIN"/>
    <property type="match status" value="1"/>
</dbReference>
<dbReference type="PANTHER" id="PTHR30118">
    <property type="entry name" value="HTH-TYPE TRANSCRIPTIONAL REGULATOR LEUO-RELATED"/>
    <property type="match status" value="1"/>
</dbReference>
<organism evidence="6 7">
    <name type="scientific">Thauera sinica</name>
    <dbReference type="NCBI Taxonomy" id="2665146"/>
    <lineage>
        <taxon>Bacteria</taxon>
        <taxon>Pseudomonadati</taxon>
        <taxon>Pseudomonadota</taxon>
        <taxon>Betaproteobacteria</taxon>
        <taxon>Rhodocyclales</taxon>
        <taxon>Zoogloeaceae</taxon>
        <taxon>Thauera</taxon>
    </lineage>
</organism>
<evidence type="ECO:0000256" key="4">
    <source>
        <dbReference type="ARBA" id="ARBA00023163"/>
    </source>
</evidence>
<dbReference type="Pfam" id="PF03466">
    <property type="entry name" value="LysR_substrate"/>
    <property type="match status" value="1"/>
</dbReference>
<keyword evidence="4" id="KW-0804">Transcription</keyword>
<protein>
    <submittedName>
        <fullName evidence="6">LysR family transcriptional regulator</fullName>
    </submittedName>
</protein>
<dbReference type="EMBL" id="JBHSOG010000101">
    <property type="protein sequence ID" value="MFC5771900.1"/>
    <property type="molecule type" value="Genomic_DNA"/>
</dbReference>